<comment type="caution">
    <text evidence="2">The sequence shown here is derived from an EMBL/GenBank/DDBJ whole genome shotgun (WGS) entry which is preliminary data.</text>
</comment>
<proteinExistence type="predicted"/>
<evidence type="ECO:0000313" key="3">
    <source>
        <dbReference type="Proteomes" id="UP000029714"/>
    </source>
</evidence>
<sequence>MTLTIENVNEKFLNVYKALAKSTDSKLKVSKKKKKNAVQQALEEIERGEVVRYSSFEEFKKDMLQ</sequence>
<dbReference type="AlphaFoldDB" id="A0A347VP18"/>
<reference evidence="2" key="3">
    <citation type="submission" date="2018-04" db="EMBL/GenBank/DDBJ databases">
        <authorList>
            <person name="Sheh A."/>
            <person name="Shen Z."/>
            <person name="Mannion A.J."/>
            <person name="Fox J.G."/>
        </authorList>
    </citation>
    <scope>NUCLEOTIDE SEQUENCE</scope>
    <source>
        <strain evidence="2">MIT 97-6194</strain>
    </source>
</reference>
<reference evidence="1 4" key="4">
    <citation type="submission" date="2019-12" db="EMBL/GenBank/DDBJ databases">
        <title>Multi-Generational Helicobacter saguini Isolates.</title>
        <authorList>
            <person name="Mannion A."/>
            <person name="Shen Z."/>
            <person name="Fox J.G."/>
        </authorList>
    </citation>
    <scope>NUCLEOTIDE SEQUENCE [LARGE SCALE GENOMIC DNA]</scope>
    <source>
        <strain evidence="1">16-048</strain>
        <strain evidence="4">16-048 (F4)</strain>
    </source>
</reference>
<dbReference type="Proteomes" id="UP000477070">
    <property type="component" value="Unassembled WGS sequence"/>
</dbReference>
<protein>
    <submittedName>
        <fullName evidence="2">Uncharacterized protein</fullName>
    </submittedName>
</protein>
<reference evidence="2 3" key="2">
    <citation type="journal article" date="2016" name="Infect. Immun.">
        <title>Helicobacter saguini, a Novel Helicobacter Isolated from Cotton-Top Tamarins with Ulcerative Colitis, Has Proinflammatory Properties and Induces Typhlocolitis and Dysplasia in Gnotobiotic IL-10-/- Mice.</title>
        <authorList>
            <person name="Shen Z."/>
            <person name="Mannion A."/>
            <person name="Whary M.T."/>
            <person name="Muthupalani S."/>
            <person name="Sheh A."/>
            <person name="Feng Y."/>
            <person name="Gong G."/>
            <person name="Vandamme P."/>
            <person name="Holcombe H.R."/>
            <person name="Paster B.J."/>
            <person name="Fox J.G."/>
        </authorList>
    </citation>
    <scope>NUCLEOTIDE SEQUENCE [LARGE SCALE GENOMIC DNA]</scope>
    <source>
        <strain evidence="2 3">MIT 97-6194</strain>
    </source>
</reference>
<accession>A0A347VP18</accession>
<dbReference type="STRING" id="1548018.LS64_07790"/>
<dbReference type="EMBL" id="JRMP02000006">
    <property type="protein sequence ID" value="TLD94543.1"/>
    <property type="molecule type" value="Genomic_DNA"/>
</dbReference>
<evidence type="ECO:0000313" key="4">
    <source>
        <dbReference type="Proteomes" id="UP000477070"/>
    </source>
</evidence>
<evidence type="ECO:0000313" key="2">
    <source>
        <dbReference type="EMBL" id="TLD94543.1"/>
    </source>
</evidence>
<keyword evidence="3" id="KW-1185">Reference proteome</keyword>
<evidence type="ECO:0000313" key="1">
    <source>
        <dbReference type="EMBL" id="MWV70748.1"/>
    </source>
</evidence>
<gene>
    <name evidence="1" type="ORF">DCO61_12340</name>
    <name evidence="2" type="ORF">LS64_005085</name>
</gene>
<dbReference type="RefSeq" id="WP_034572044.1">
    <property type="nucleotide sequence ID" value="NZ_JRMP02000006.1"/>
</dbReference>
<name>A0A347VP18_9HELI</name>
<dbReference type="Proteomes" id="UP000029714">
    <property type="component" value="Unassembled WGS sequence"/>
</dbReference>
<dbReference type="EMBL" id="QBIU01000002">
    <property type="protein sequence ID" value="MWV70748.1"/>
    <property type="molecule type" value="Genomic_DNA"/>
</dbReference>
<reference evidence="2 3" key="1">
    <citation type="journal article" date="2014" name="Genome Announc.">
        <title>Draft genome sequences of eight enterohepatic helicobacter species isolated from both laboratory and wild rodents.</title>
        <authorList>
            <person name="Sheh A."/>
            <person name="Shen Z."/>
            <person name="Fox J.G."/>
        </authorList>
    </citation>
    <scope>NUCLEOTIDE SEQUENCE [LARGE SCALE GENOMIC DNA]</scope>
    <source>
        <strain evidence="2 3">MIT 97-6194</strain>
    </source>
</reference>
<organism evidence="2 3">
    <name type="scientific">Helicobacter saguini</name>
    <dbReference type="NCBI Taxonomy" id="1548018"/>
    <lineage>
        <taxon>Bacteria</taxon>
        <taxon>Pseudomonadati</taxon>
        <taxon>Campylobacterota</taxon>
        <taxon>Epsilonproteobacteria</taxon>
        <taxon>Campylobacterales</taxon>
        <taxon>Helicobacteraceae</taxon>
        <taxon>Helicobacter</taxon>
    </lineage>
</organism>